<feature type="transmembrane region" description="Helical" evidence="1">
    <location>
        <begin position="87"/>
        <end position="111"/>
    </location>
</feature>
<feature type="transmembrane region" description="Helical" evidence="1">
    <location>
        <begin position="117"/>
        <end position="134"/>
    </location>
</feature>
<dbReference type="EMBL" id="QGGR01000005">
    <property type="protein sequence ID" value="PWK48666.1"/>
    <property type="molecule type" value="Genomic_DNA"/>
</dbReference>
<evidence type="ECO:0000313" key="4">
    <source>
        <dbReference type="Proteomes" id="UP000245697"/>
    </source>
</evidence>
<dbReference type="GO" id="GO:0006508">
    <property type="term" value="P:proteolysis"/>
    <property type="evidence" value="ECO:0007669"/>
    <property type="project" value="UniProtKB-KW"/>
</dbReference>
<dbReference type="Pfam" id="PF02517">
    <property type="entry name" value="Rce1-like"/>
    <property type="match status" value="1"/>
</dbReference>
<dbReference type="PANTHER" id="PTHR35797:SF1">
    <property type="entry name" value="PROTEASE"/>
    <property type="match status" value="1"/>
</dbReference>
<dbReference type="GO" id="GO:0004175">
    <property type="term" value="F:endopeptidase activity"/>
    <property type="evidence" value="ECO:0007669"/>
    <property type="project" value="UniProtKB-ARBA"/>
</dbReference>
<keyword evidence="4" id="KW-1185">Reference proteome</keyword>
<dbReference type="RefSeq" id="WP_109592506.1">
    <property type="nucleotide sequence ID" value="NZ_BONA01000034.1"/>
</dbReference>
<dbReference type="AlphaFoldDB" id="A0A316FLS7"/>
<dbReference type="InterPro" id="IPR003675">
    <property type="entry name" value="Rce1/LyrA-like_dom"/>
</dbReference>
<keyword evidence="1" id="KW-0812">Transmembrane</keyword>
<accession>A0A316FLS7</accession>
<sequence>MTGRARLNFALFTLAVIGTGWLGVAVDRAAGVQTATGTATSSGNGTTGMLVFLLGPLVAALLLYLLSRDGGGPLGLAPRAGLRWYGLAAVFYPVVTAIAIGLGVATGLVTVTGRPGLAAAVISVFAVQLIKNPIEEFVFRGYGTRTALAMGLRGRLVPHLLAGAVWGLWHVPLYLVWTSAADMRLVTSLPMTLFLPLMLAGTMAASVLYGEVRARTGSIWPGVLMHSVCNAIATPLMVGGYLTFEGHSDAVFSPVAASIVLTTLTAAAGLALMHSRKPATVRPPASLEKIG</sequence>
<gene>
    <name evidence="3" type="ORF">BC793_10510</name>
</gene>
<keyword evidence="1" id="KW-0472">Membrane</keyword>
<dbReference type="PANTHER" id="PTHR35797">
    <property type="entry name" value="PROTEASE-RELATED"/>
    <property type="match status" value="1"/>
</dbReference>
<feature type="transmembrane region" description="Helical" evidence="1">
    <location>
        <begin position="222"/>
        <end position="244"/>
    </location>
</feature>
<protein>
    <submittedName>
        <fullName evidence="3">CAAX prenyl protease-like protein</fullName>
    </submittedName>
</protein>
<organism evidence="3 4">
    <name type="scientific">Actinoplanes xinjiangensis</name>
    <dbReference type="NCBI Taxonomy" id="512350"/>
    <lineage>
        <taxon>Bacteria</taxon>
        <taxon>Bacillati</taxon>
        <taxon>Actinomycetota</taxon>
        <taxon>Actinomycetes</taxon>
        <taxon>Micromonosporales</taxon>
        <taxon>Micromonosporaceae</taxon>
        <taxon>Actinoplanes</taxon>
    </lineage>
</organism>
<dbReference type="InterPro" id="IPR042150">
    <property type="entry name" value="MmRce1-like"/>
</dbReference>
<keyword evidence="1" id="KW-1133">Transmembrane helix</keyword>
<proteinExistence type="predicted"/>
<evidence type="ECO:0000256" key="1">
    <source>
        <dbReference type="SAM" id="Phobius"/>
    </source>
</evidence>
<feature type="transmembrane region" description="Helical" evidence="1">
    <location>
        <begin position="250"/>
        <end position="272"/>
    </location>
</feature>
<comment type="caution">
    <text evidence="3">The sequence shown here is derived from an EMBL/GenBank/DDBJ whole genome shotgun (WGS) entry which is preliminary data.</text>
</comment>
<dbReference type="GO" id="GO:0080120">
    <property type="term" value="P:CAAX-box protein maturation"/>
    <property type="evidence" value="ECO:0007669"/>
    <property type="project" value="UniProtKB-ARBA"/>
</dbReference>
<reference evidence="3 4" key="1">
    <citation type="submission" date="2018-05" db="EMBL/GenBank/DDBJ databases">
        <title>Genomic Encyclopedia of Archaeal and Bacterial Type Strains, Phase II (KMG-II): from individual species to whole genera.</title>
        <authorList>
            <person name="Goeker M."/>
        </authorList>
    </citation>
    <scope>NUCLEOTIDE SEQUENCE [LARGE SCALE GENOMIC DNA]</scope>
    <source>
        <strain evidence="3 4">DSM 45184</strain>
    </source>
</reference>
<feature type="transmembrane region" description="Helical" evidence="1">
    <location>
        <begin position="46"/>
        <end position="66"/>
    </location>
</feature>
<name>A0A316FLS7_9ACTN</name>
<feature type="transmembrane region" description="Helical" evidence="1">
    <location>
        <begin position="155"/>
        <end position="177"/>
    </location>
</feature>
<feature type="transmembrane region" description="Helical" evidence="1">
    <location>
        <begin position="7"/>
        <end position="26"/>
    </location>
</feature>
<evidence type="ECO:0000259" key="2">
    <source>
        <dbReference type="Pfam" id="PF02517"/>
    </source>
</evidence>
<evidence type="ECO:0000313" key="3">
    <source>
        <dbReference type="EMBL" id="PWK48666.1"/>
    </source>
</evidence>
<feature type="domain" description="CAAX prenyl protease 2/Lysostaphin resistance protein A-like" evidence="2">
    <location>
        <begin position="121"/>
        <end position="232"/>
    </location>
</feature>
<dbReference type="OrthoDB" id="3693644at2"/>
<feature type="transmembrane region" description="Helical" evidence="1">
    <location>
        <begin position="189"/>
        <end position="210"/>
    </location>
</feature>
<keyword evidence="3" id="KW-0645">Protease</keyword>
<dbReference type="Proteomes" id="UP000245697">
    <property type="component" value="Unassembled WGS sequence"/>
</dbReference>
<keyword evidence="3" id="KW-0378">Hydrolase</keyword>